<accession>A0ACC2B3H8</accession>
<sequence length="490" mass="54183">MEYSGSQLPAPLLDERQEEEHTGDIHGRIRHRILQDGASSDHAMQENYVIQCTPDNVNMICGTGCGFAKPKNEAADEEARTAATRKLIYAVGFCLFFMVVEIVGGILANSLAILTDAAHLLSDVAGFGVSLFAIWASSWQATARQTYGFHRVEILGALVSMLIIWLITGILVYQAVDRIFHSAEPVDGLLMFCIATMGLLVNIVMIFILGHDHGHPGHGHSHGEDHHGHSHRENDHSQHKHGHSQNDHPRDGHGHSDGEDQAESDHFDHAHSENDHGHKHVQSGPAHEQKDIANHDHSKHAHGHDIPGDLERNHVNNEDVDGFHNAEAENSELLKDVDKVDARSSENINVRGAYLHVFGDLVQSVGVMIAGALIWFNPEWKILDLICTLLFSLLVLGTTIKMLRDILGVLMESTPREIDATMLETGLLKLENVVAVHDLHIWAITLGKTLLACHVRIAPDANSNEVLQSVIDYCKNQFNISHVTVQVERD</sequence>
<reference evidence="2" key="1">
    <citation type="journal article" date="2024" name="Proc. Natl. Acad. Sci. U.S.A.">
        <title>Extraordinary preservation of gene collinearity over three hundred million years revealed in homosporous lycophytes.</title>
        <authorList>
            <person name="Li C."/>
            <person name="Wickell D."/>
            <person name="Kuo L.Y."/>
            <person name="Chen X."/>
            <person name="Nie B."/>
            <person name="Liao X."/>
            <person name="Peng D."/>
            <person name="Ji J."/>
            <person name="Jenkins J."/>
            <person name="Williams M."/>
            <person name="Shu S."/>
            <person name="Plott C."/>
            <person name="Barry K."/>
            <person name="Rajasekar S."/>
            <person name="Grimwood J."/>
            <person name="Han X."/>
            <person name="Sun S."/>
            <person name="Hou Z."/>
            <person name="He W."/>
            <person name="Dai G."/>
            <person name="Sun C."/>
            <person name="Schmutz J."/>
            <person name="Leebens-Mack J.H."/>
            <person name="Li F.W."/>
            <person name="Wang L."/>
        </authorList>
    </citation>
    <scope>NUCLEOTIDE SEQUENCE [LARGE SCALE GENOMIC DNA]</scope>
    <source>
        <strain evidence="2">cv. PW_Plant_1</strain>
    </source>
</reference>
<dbReference type="Proteomes" id="UP001162992">
    <property type="component" value="Chromosome 17"/>
</dbReference>
<name>A0ACC2B3H8_DIPCM</name>
<organism evidence="1 2">
    <name type="scientific">Diphasiastrum complanatum</name>
    <name type="common">Issler's clubmoss</name>
    <name type="synonym">Lycopodium complanatum</name>
    <dbReference type="NCBI Taxonomy" id="34168"/>
    <lineage>
        <taxon>Eukaryota</taxon>
        <taxon>Viridiplantae</taxon>
        <taxon>Streptophyta</taxon>
        <taxon>Embryophyta</taxon>
        <taxon>Tracheophyta</taxon>
        <taxon>Lycopodiopsida</taxon>
        <taxon>Lycopodiales</taxon>
        <taxon>Lycopodiaceae</taxon>
        <taxon>Lycopodioideae</taxon>
        <taxon>Diphasiastrum</taxon>
    </lineage>
</organism>
<keyword evidence="2" id="KW-1185">Reference proteome</keyword>
<gene>
    <name evidence="1" type="ORF">O6H91_17G000700</name>
</gene>
<proteinExistence type="predicted"/>
<evidence type="ECO:0000313" key="1">
    <source>
        <dbReference type="EMBL" id="KAJ7524322.1"/>
    </source>
</evidence>
<protein>
    <submittedName>
        <fullName evidence="1">Uncharacterized protein</fullName>
    </submittedName>
</protein>
<evidence type="ECO:0000313" key="2">
    <source>
        <dbReference type="Proteomes" id="UP001162992"/>
    </source>
</evidence>
<dbReference type="EMBL" id="CM055108">
    <property type="protein sequence ID" value="KAJ7524322.1"/>
    <property type="molecule type" value="Genomic_DNA"/>
</dbReference>
<comment type="caution">
    <text evidence="1">The sequence shown here is derived from an EMBL/GenBank/DDBJ whole genome shotgun (WGS) entry which is preliminary data.</text>
</comment>